<evidence type="ECO:0000313" key="3">
    <source>
        <dbReference type="Proteomes" id="UP000198688"/>
    </source>
</evidence>
<dbReference type="InterPro" id="IPR032710">
    <property type="entry name" value="NTF2-like_dom_sf"/>
</dbReference>
<dbReference type="SUPFAM" id="SSF54427">
    <property type="entry name" value="NTF2-like"/>
    <property type="match status" value="1"/>
</dbReference>
<name>A0A1H2AUU5_9ACTN</name>
<evidence type="ECO:0000313" key="2">
    <source>
        <dbReference type="EMBL" id="SDT49748.1"/>
    </source>
</evidence>
<dbReference type="Proteomes" id="UP000198688">
    <property type="component" value="Chromosome I"/>
</dbReference>
<sequence length="170" mass="19013">MKRLAVGFGRVYCPSGRTATGRPGRFSKNRHETIRSMLRTLDTAARRWNGGNMTDIDTAEENKRRFLDAFSRFAAGDVEVLREILRADFLSHTPGAPAGRDAWIEFIVNSPIAGAQLDLQHVIADAEFVVAHYGLIPIDTPPEDVVDIWRFEDGLIVEHWDVSRPSVPVS</sequence>
<reference evidence="2 3" key="1">
    <citation type="submission" date="2016-10" db="EMBL/GenBank/DDBJ databases">
        <authorList>
            <person name="de Groot N.N."/>
        </authorList>
    </citation>
    <scope>NUCLEOTIDE SEQUENCE [LARGE SCALE GENOMIC DNA]</scope>
    <source>
        <strain evidence="2 3">DSM 43941</strain>
    </source>
</reference>
<evidence type="ECO:0000259" key="1">
    <source>
        <dbReference type="Pfam" id="PF12680"/>
    </source>
</evidence>
<dbReference type="Pfam" id="PF12680">
    <property type="entry name" value="SnoaL_2"/>
    <property type="match status" value="1"/>
</dbReference>
<dbReference type="Gene3D" id="3.10.450.50">
    <property type="match status" value="1"/>
</dbReference>
<organism evidence="2 3">
    <name type="scientific">Actinoplanes derwentensis</name>
    <dbReference type="NCBI Taxonomy" id="113562"/>
    <lineage>
        <taxon>Bacteria</taxon>
        <taxon>Bacillati</taxon>
        <taxon>Actinomycetota</taxon>
        <taxon>Actinomycetes</taxon>
        <taxon>Micromonosporales</taxon>
        <taxon>Micromonosporaceae</taxon>
        <taxon>Actinoplanes</taxon>
    </lineage>
</organism>
<dbReference type="AlphaFoldDB" id="A0A1H2AUU5"/>
<protein>
    <submittedName>
        <fullName evidence="2">Predicted SnoaL-like aldol condensation-catalyzing enzyme</fullName>
    </submittedName>
</protein>
<proteinExistence type="predicted"/>
<gene>
    <name evidence="2" type="ORF">SAMN04489716_4115</name>
</gene>
<dbReference type="STRING" id="113562.SAMN04489716_4115"/>
<keyword evidence="3" id="KW-1185">Reference proteome</keyword>
<accession>A0A1H2AUU5</accession>
<dbReference type="EMBL" id="LT629758">
    <property type="protein sequence ID" value="SDT49748.1"/>
    <property type="molecule type" value="Genomic_DNA"/>
</dbReference>
<feature type="domain" description="SnoaL-like" evidence="1">
    <location>
        <begin position="65"/>
        <end position="159"/>
    </location>
</feature>
<dbReference type="InterPro" id="IPR037401">
    <property type="entry name" value="SnoaL-like"/>
</dbReference>